<proteinExistence type="predicted"/>
<dbReference type="Proteomes" id="UP001283361">
    <property type="component" value="Unassembled WGS sequence"/>
</dbReference>
<name>A0AAE0YA18_9GAST</name>
<organism evidence="1 2">
    <name type="scientific">Elysia crispata</name>
    <name type="common">lettuce slug</name>
    <dbReference type="NCBI Taxonomy" id="231223"/>
    <lineage>
        <taxon>Eukaryota</taxon>
        <taxon>Metazoa</taxon>
        <taxon>Spiralia</taxon>
        <taxon>Lophotrochozoa</taxon>
        <taxon>Mollusca</taxon>
        <taxon>Gastropoda</taxon>
        <taxon>Heterobranchia</taxon>
        <taxon>Euthyneura</taxon>
        <taxon>Panpulmonata</taxon>
        <taxon>Sacoglossa</taxon>
        <taxon>Placobranchoidea</taxon>
        <taxon>Plakobranchidae</taxon>
        <taxon>Elysia</taxon>
    </lineage>
</organism>
<evidence type="ECO:0000313" key="2">
    <source>
        <dbReference type="Proteomes" id="UP001283361"/>
    </source>
</evidence>
<protein>
    <submittedName>
        <fullName evidence="1">Uncharacterized protein</fullName>
    </submittedName>
</protein>
<dbReference type="EMBL" id="JAWDGP010006611">
    <property type="protein sequence ID" value="KAK3737941.1"/>
    <property type="molecule type" value="Genomic_DNA"/>
</dbReference>
<comment type="caution">
    <text evidence="1">The sequence shown here is derived from an EMBL/GenBank/DDBJ whole genome shotgun (WGS) entry which is preliminary data.</text>
</comment>
<keyword evidence="2" id="KW-1185">Reference proteome</keyword>
<sequence>MTYGAKLYVQVHTQAICCPFRGSFRSLDKYFTEEGDSKRAARLMQFSLSLVIGGVCHRRETCSIMFVTGHSWKDIESIITP</sequence>
<accession>A0AAE0YA18</accession>
<dbReference type="AlphaFoldDB" id="A0AAE0YA18"/>
<gene>
    <name evidence="1" type="ORF">RRG08_028565</name>
</gene>
<evidence type="ECO:0000313" key="1">
    <source>
        <dbReference type="EMBL" id="KAK3737941.1"/>
    </source>
</evidence>
<reference evidence="1" key="1">
    <citation type="journal article" date="2023" name="G3 (Bethesda)">
        <title>A reference genome for the long-term kleptoplast-retaining sea slug Elysia crispata morphotype clarki.</title>
        <authorList>
            <person name="Eastman K.E."/>
            <person name="Pendleton A.L."/>
            <person name="Shaikh M.A."/>
            <person name="Suttiyut T."/>
            <person name="Ogas R."/>
            <person name="Tomko P."/>
            <person name="Gavelis G."/>
            <person name="Widhalm J.R."/>
            <person name="Wisecaver J.H."/>
        </authorList>
    </citation>
    <scope>NUCLEOTIDE SEQUENCE</scope>
    <source>
        <strain evidence="1">ECLA1</strain>
    </source>
</reference>